<evidence type="ECO:0000256" key="5">
    <source>
        <dbReference type="ARBA" id="ARBA00022840"/>
    </source>
</evidence>
<feature type="domain" description="Carbohydrate kinase FGGY C-terminal" evidence="8">
    <location>
        <begin position="259"/>
        <end position="452"/>
    </location>
</feature>
<keyword evidence="5" id="KW-0067">ATP-binding</keyword>
<dbReference type="HAMAP" id="MF_02220">
    <property type="entry name" value="XylB"/>
    <property type="match status" value="1"/>
</dbReference>
<dbReference type="InterPro" id="IPR006000">
    <property type="entry name" value="Xylulokinase"/>
</dbReference>
<evidence type="ECO:0000256" key="1">
    <source>
        <dbReference type="ARBA" id="ARBA00022629"/>
    </source>
</evidence>
<dbReference type="Pfam" id="PF00370">
    <property type="entry name" value="FGGY_N"/>
    <property type="match status" value="1"/>
</dbReference>
<evidence type="ECO:0008006" key="10">
    <source>
        <dbReference type="Google" id="ProtNLM"/>
    </source>
</evidence>
<dbReference type="InterPro" id="IPR018483">
    <property type="entry name" value="Carb_kinase_FGGY_CS"/>
</dbReference>
<keyword evidence="4" id="KW-0418">Kinase</keyword>
<dbReference type="PROSITE" id="PS00933">
    <property type="entry name" value="FGGY_KINASES_1"/>
    <property type="match status" value="1"/>
</dbReference>
<gene>
    <name evidence="9" type="ORF">LCGC14_0225720</name>
</gene>
<reference evidence="9" key="1">
    <citation type="journal article" date="2015" name="Nature">
        <title>Complex archaea that bridge the gap between prokaryotes and eukaryotes.</title>
        <authorList>
            <person name="Spang A."/>
            <person name="Saw J.H."/>
            <person name="Jorgensen S.L."/>
            <person name="Zaremba-Niedzwiedzka K."/>
            <person name="Martijn J."/>
            <person name="Lind A.E."/>
            <person name="van Eijk R."/>
            <person name="Schleper C."/>
            <person name="Guy L."/>
            <person name="Ettema T.J."/>
        </authorList>
    </citation>
    <scope>NUCLEOTIDE SEQUENCE</scope>
</reference>
<accession>A0A0F9UG28</accession>
<evidence type="ECO:0000259" key="7">
    <source>
        <dbReference type="Pfam" id="PF00370"/>
    </source>
</evidence>
<dbReference type="PROSITE" id="PS00445">
    <property type="entry name" value="FGGY_KINASES_2"/>
    <property type="match status" value="1"/>
</dbReference>
<feature type="domain" description="Carbohydrate kinase FGGY N-terminal" evidence="7">
    <location>
        <begin position="4"/>
        <end position="248"/>
    </location>
</feature>
<dbReference type="SUPFAM" id="SSF53067">
    <property type="entry name" value="Actin-like ATPase domain"/>
    <property type="match status" value="2"/>
</dbReference>
<comment type="caution">
    <text evidence="9">The sequence shown here is derived from an EMBL/GenBank/DDBJ whole genome shotgun (WGS) entry which is preliminary data.</text>
</comment>
<dbReference type="InterPro" id="IPR043129">
    <property type="entry name" value="ATPase_NBD"/>
</dbReference>
<evidence type="ECO:0000256" key="6">
    <source>
        <dbReference type="ARBA" id="ARBA00023277"/>
    </source>
</evidence>
<dbReference type="PIRSF" id="PIRSF000538">
    <property type="entry name" value="GlpK"/>
    <property type="match status" value="1"/>
</dbReference>
<evidence type="ECO:0000313" key="9">
    <source>
        <dbReference type="EMBL" id="KKN90629.1"/>
    </source>
</evidence>
<dbReference type="GO" id="GO:0005997">
    <property type="term" value="P:xylulose metabolic process"/>
    <property type="evidence" value="ECO:0007669"/>
    <property type="project" value="InterPro"/>
</dbReference>
<dbReference type="InterPro" id="IPR018484">
    <property type="entry name" value="FGGY_N"/>
</dbReference>
<dbReference type="AlphaFoldDB" id="A0A0F9UG28"/>
<keyword evidence="3" id="KW-0547">Nucleotide-binding</keyword>
<dbReference type="NCBIfam" id="TIGR01312">
    <property type="entry name" value="XylB"/>
    <property type="match status" value="1"/>
</dbReference>
<evidence type="ECO:0000256" key="3">
    <source>
        <dbReference type="ARBA" id="ARBA00022741"/>
    </source>
</evidence>
<dbReference type="GO" id="GO:0042732">
    <property type="term" value="P:D-xylose metabolic process"/>
    <property type="evidence" value="ECO:0007669"/>
    <property type="project" value="UniProtKB-KW"/>
</dbReference>
<dbReference type="InterPro" id="IPR050406">
    <property type="entry name" value="FGGY_Carb_Kinase"/>
</dbReference>
<dbReference type="InterPro" id="IPR000577">
    <property type="entry name" value="Carb_kinase_FGGY"/>
</dbReference>
<evidence type="ECO:0000259" key="8">
    <source>
        <dbReference type="Pfam" id="PF02782"/>
    </source>
</evidence>
<organism evidence="9">
    <name type="scientific">marine sediment metagenome</name>
    <dbReference type="NCBI Taxonomy" id="412755"/>
    <lineage>
        <taxon>unclassified sequences</taxon>
        <taxon>metagenomes</taxon>
        <taxon>ecological metagenomes</taxon>
    </lineage>
</organism>
<dbReference type="InterPro" id="IPR018485">
    <property type="entry name" value="FGGY_C"/>
</dbReference>
<dbReference type="GO" id="GO:0004856">
    <property type="term" value="F:D-xylulokinase activity"/>
    <property type="evidence" value="ECO:0007669"/>
    <property type="project" value="InterPro"/>
</dbReference>
<dbReference type="CDD" id="cd07808">
    <property type="entry name" value="ASKHA_NBD_FGGY_EcXK-like"/>
    <property type="match status" value="1"/>
</dbReference>
<keyword evidence="2" id="KW-0808">Transferase</keyword>
<name>A0A0F9UG28_9ZZZZ</name>
<dbReference type="GO" id="GO:0005524">
    <property type="term" value="F:ATP binding"/>
    <property type="evidence" value="ECO:0007669"/>
    <property type="project" value="UniProtKB-KW"/>
</dbReference>
<sequence length="508" mass="54181">MANYLGIDVGTSGTKALVMTGRGRVVATATAEHPIFAPQPGWSEQRPEDWWTSTVAATRAVVRKAKVKPASIKGIGFSGQMHGLVITDAAGRPLRPSLIWNDQRTGPEAAQIEKKVGGRKNLIKLVGNAAQTSFTLTKLMWVRNHEPRTYARIKHFLLPKDYVRLCMTGDYVGDVSDMSGTLMLNQRTRKWSKEIISKFGIDSAILPPVIESHEIAGVLTKSAAAKMGLAAGTPVAAGGGDQPVGAVGNGVVADGLTSATMGTSGVVFTHSKTYTTDPKSRVGTFCAAVDGEYCLFGCVLAAGGSFQWFRNTLGEAEVAAAGKKKVDPYELLTAQAAKAPAGCEGLFWLPYLTGERTPHGDPNAKACWIGLHTRTTRNELVRAVLEGATFGMNDAVQLLKARGLSIRQIRLSGGGARSAFWRQLQADIYGTTCVTINAEEGPAYGAALLAATGCGEFASIKQACKAAIKVKRTIKPAPAAKRHYAKLYQQYVRLYPALADEFARIAAL</sequence>
<evidence type="ECO:0000256" key="4">
    <source>
        <dbReference type="ARBA" id="ARBA00022777"/>
    </source>
</evidence>
<protein>
    <recommendedName>
        <fullName evidence="10">Xylulokinase</fullName>
    </recommendedName>
</protein>
<keyword evidence="1" id="KW-0859">Xylose metabolism</keyword>
<keyword evidence="6" id="KW-0119">Carbohydrate metabolism</keyword>
<dbReference type="EMBL" id="LAZR01000108">
    <property type="protein sequence ID" value="KKN90629.1"/>
    <property type="molecule type" value="Genomic_DNA"/>
</dbReference>
<dbReference type="PANTHER" id="PTHR43095:SF5">
    <property type="entry name" value="XYLULOSE KINASE"/>
    <property type="match status" value="1"/>
</dbReference>
<dbReference type="PANTHER" id="PTHR43095">
    <property type="entry name" value="SUGAR KINASE"/>
    <property type="match status" value="1"/>
</dbReference>
<dbReference type="Gene3D" id="3.30.420.40">
    <property type="match status" value="2"/>
</dbReference>
<evidence type="ECO:0000256" key="2">
    <source>
        <dbReference type="ARBA" id="ARBA00022679"/>
    </source>
</evidence>
<dbReference type="Pfam" id="PF02782">
    <property type="entry name" value="FGGY_C"/>
    <property type="match status" value="1"/>
</dbReference>
<proteinExistence type="inferred from homology"/>